<dbReference type="Gene3D" id="2.30.30.60">
    <property type="match status" value="1"/>
</dbReference>
<dbReference type="AlphaFoldDB" id="A0A2H0CV82"/>
<feature type="domain" description="Mechanosensitive ion channel MscS C-terminal" evidence="9">
    <location>
        <begin position="265"/>
        <end position="349"/>
    </location>
</feature>
<accession>A0A2H0CV82</accession>
<evidence type="ECO:0000259" key="10">
    <source>
        <dbReference type="Pfam" id="PF21088"/>
    </source>
</evidence>
<evidence type="ECO:0000313" key="11">
    <source>
        <dbReference type="EMBL" id="PIP73629.1"/>
    </source>
</evidence>
<gene>
    <name evidence="11" type="ORF">COW88_01305</name>
</gene>
<evidence type="ECO:0000256" key="1">
    <source>
        <dbReference type="ARBA" id="ARBA00004651"/>
    </source>
</evidence>
<dbReference type="Pfam" id="PF00924">
    <property type="entry name" value="MS_channel_2nd"/>
    <property type="match status" value="1"/>
</dbReference>
<feature type="transmembrane region" description="Helical" evidence="7">
    <location>
        <begin position="171"/>
        <end position="189"/>
    </location>
</feature>
<dbReference type="PANTHER" id="PTHR30566">
    <property type="entry name" value="YNAI-RELATED MECHANOSENSITIVE ION CHANNEL"/>
    <property type="match status" value="1"/>
</dbReference>
<evidence type="ECO:0000256" key="7">
    <source>
        <dbReference type="SAM" id="Phobius"/>
    </source>
</evidence>
<dbReference type="Pfam" id="PF21082">
    <property type="entry name" value="MS_channel_3rd"/>
    <property type="match status" value="1"/>
</dbReference>
<dbReference type="SUPFAM" id="SSF50182">
    <property type="entry name" value="Sm-like ribonucleoproteins"/>
    <property type="match status" value="1"/>
</dbReference>
<dbReference type="InterPro" id="IPR006685">
    <property type="entry name" value="MscS_channel_2nd"/>
</dbReference>
<feature type="domain" description="Mechanosensitive ion channel MscS" evidence="8">
    <location>
        <begin position="191"/>
        <end position="258"/>
    </location>
</feature>
<proteinExistence type="inferred from homology"/>
<dbReference type="InterPro" id="IPR011066">
    <property type="entry name" value="MscS_channel_C_sf"/>
</dbReference>
<comment type="caution">
    <text evidence="11">The sequence shown here is derived from an EMBL/GenBank/DDBJ whole genome shotgun (WGS) entry which is preliminary data.</text>
</comment>
<dbReference type="InterPro" id="IPR049142">
    <property type="entry name" value="MS_channel_1st"/>
</dbReference>
<dbReference type="EMBL" id="PCTL01000014">
    <property type="protein sequence ID" value="PIP73629.1"/>
    <property type="molecule type" value="Genomic_DNA"/>
</dbReference>
<feature type="transmembrane region" description="Helical" evidence="7">
    <location>
        <begin position="77"/>
        <end position="97"/>
    </location>
</feature>
<dbReference type="SUPFAM" id="SSF82689">
    <property type="entry name" value="Mechanosensitive channel protein MscS (YggB), C-terminal domain"/>
    <property type="match status" value="1"/>
</dbReference>
<evidence type="ECO:0000256" key="5">
    <source>
        <dbReference type="ARBA" id="ARBA00022989"/>
    </source>
</evidence>
<evidence type="ECO:0000259" key="9">
    <source>
        <dbReference type="Pfam" id="PF21082"/>
    </source>
</evidence>
<evidence type="ECO:0000256" key="4">
    <source>
        <dbReference type="ARBA" id="ARBA00022692"/>
    </source>
</evidence>
<dbReference type="GO" id="GO:0005886">
    <property type="term" value="C:plasma membrane"/>
    <property type="evidence" value="ECO:0007669"/>
    <property type="project" value="UniProtKB-SubCell"/>
</dbReference>
<organism evidence="11 12">
    <name type="scientific">Candidatus Lloydbacteria bacterium CG22_combo_CG10-13_8_21_14_all_47_15</name>
    <dbReference type="NCBI Taxonomy" id="1974635"/>
    <lineage>
        <taxon>Bacteria</taxon>
        <taxon>Candidatus Lloydiibacteriota</taxon>
    </lineage>
</organism>
<evidence type="ECO:0000313" key="12">
    <source>
        <dbReference type="Proteomes" id="UP000230638"/>
    </source>
</evidence>
<comment type="similarity">
    <text evidence="2">Belongs to the MscS (TC 1.A.23) family.</text>
</comment>
<evidence type="ECO:0000259" key="8">
    <source>
        <dbReference type="Pfam" id="PF00924"/>
    </source>
</evidence>
<dbReference type="InterPro" id="IPR010920">
    <property type="entry name" value="LSM_dom_sf"/>
</dbReference>
<dbReference type="Proteomes" id="UP000230638">
    <property type="component" value="Unassembled WGS sequence"/>
</dbReference>
<dbReference type="Gene3D" id="1.10.287.1260">
    <property type="match status" value="1"/>
</dbReference>
<dbReference type="SUPFAM" id="SSF82861">
    <property type="entry name" value="Mechanosensitive channel protein MscS (YggB), transmembrane region"/>
    <property type="match status" value="1"/>
</dbReference>
<dbReference type="PANTHER" id="PTHR30566:SF25">
    <property type="entry name" value="INNER MEMBRANE PROTEIN"/>
    <property type="match status" value="1"/>
</dbReference>
<dbReference type="Pfam" id="PF21088">
    <property type="entry name" value="MS_channel_1st"/>
    <property type="match status" value="1"/>
</dbReference>
<dbReference type="InterPro" id="IPR023408">
    <property type="entry name" value="MscS_beta-dom_sf"/>
</dbReference>
<dbReference type="Gene3D" id="3.30.70.100">
    <property type="match status" value="1"/>
</dbReference>
<reference evidence="11 12" key="1">
    <citation type="submission" date="2017-09" db="EMBL/GenBank/DDBJ databases">
        <title>Depth-based differentiation of microbial function through sediment-hosted aquifers and enrichment of novel symbionts in the deep terrestrial subsurface.</title>
        <authorList>
            <person name="Probst A.J."/>
            <person name="Ladd B."/>
            <person name="Jarett J.K."/>
            <person name="Geller-Mcgrath D.E."/>
            <person name="Sieber C.M."/>
            <person name="Emerson J.B."/>
            <person name="Anantharaman K."/>
            <person name="Thomas B.C."/>
            <person name="Malmstrom R."/>
            <person name="Stieglmeier M."/>
            <person name="Klingl A."/>
            <person name="Woyke T."/>
            <person name="Ryan C.M."/>
            <person name="Banfield J.F."/>
        </authorList>
    </citation>
    <scope>NUCLEOTIDE SEQUENCE [LARGE SCALE GENOMIC DNA]</scope>
    <source>
        <strain evidence="11">CG22_combo_CG10-13_8_21_14_all_47_15</strain>
    </source>
</reference>
<comment type="subcellular location">
    <subcellularLocation>
        <location evidence="1">Cell membrane</location>
        <topology evidence="1">Multi-pass membrane protein</topology>
    </subcellularLocation>
</comment>
<sequence>MQSFINSVTHAAIWEHAIWNQIYLDNPVGDYALALGYFIVFLIAFKIFQAIVLHQLNKLADKTKTDLDNELIEIVKAVKPAFYSFLAFYLALNFIAIEPFWQRIINVILIIWVVWQVIMALHALIDYATRKYAQREGSGTAGTVTLLGKIAKISLWFIGILLILSNLGVNISSLIAGLGIGGIAIALAVQNILGDLFSSFAIFFDKPFEPGDFIVVGNNMGTVEKIGIKTTRIRALQGEEIVISNRELTNARIQNFKRMEKRRVALSFGVIYGTPQEKIEKIPTLVRDIITGAGQTTPDRVHFKSFGPSSLDYEAVYYAETANYNVHMDIQQAINFKLKETFEKEHIEFAYPTQTIFIEK</sequence>
<feature type="transmembrane region" description="Helical" evidence="7">
    <location>
        <begin position="103"/>
        <end position="125"/>
    </location>
</feature>
<keyword evidence="6 7" id="KW-0472">Membrane</keyword>
<dbReference type="InterPro" id="IPR049278">
    <property type="entry name" value="MS_channel_C"/>
</dbReference>
<keyword evidence="5 7" id="KW-1133">Transmembrane helix</keyword>
<evidence type="ECO:0000256" key="2">
    <source>
        <dbReference type="ARBA" id="ARBA00008017"/>
    </source>
</evidence>
<keyword evidence="4 7" id="KW-0812">Transmembrane</keyword>
<evidence type="ECO:0000256" key="6">
    <source>
        <dbReference type="ARBA" id="ARBA00023136"/>
    </source>
</evidence>
<feature type="transmembrane region" description="Helical" evidence="7">
    <location>
        <begin position="34"/>
        <end position="56"/>
    </location>
</feature>
<feature type="domain" description="Mechanosensitive ion channel transmembrane helices 2/3" evidence="10">
    <location>
        <begin position="149"/>
        <end position="190"/>
    </location>
</feature>
<evidence type="ECO:0000256" key="3">
    <source>
        <dbReference type="ARBA" id="ARBA00022475"/>
    </source>
</evidence>
<feature type="transmembrane region" description="Helical" evidence="7">
    <location>
        <begin position="146"/>
        <end position="165"/>
    </location>
</feature>
<protein>
    <submittedName>
        <fullName evidence="11">Mechanosensitive ion channel protein MscS</fullName>
    </submittedName>
</protein>
<dbReference type="GO" id="GO:0055085">
    <property type="term" value="P:transmembrane transport"/>
    <property type="evidence" value="ECO:0007669"/>
    <property type="project" value="InterPro"/>
</dbReference>
<name>A0A2H0CV82_9BACT</name>
<dbReference type="InterPro" id="IPR011014">
    <property type="entry name" value="MscS_channel_TM-2"/>
</dbReference>
<keyword evidence="3" id="KW-1003">Cell membrane</keyword>